<evidence type="ECO:0000313" key="4">
    <source>
        <dbReference type="Proteomes" id="UP001250662"/>
    </source>
</evidence>
<dbReference type="RefSeq" id="WP_311386411.1">
    <property type="nucleotide sequence ID" value="NZ_JAVRHU010000006.1"/>
</dbReference>
<comment type="caution">
    <text evidence="3">The sequence shown here is derived from an EMBL/GenBank/DDBJ whole genome shotgun (WGS) entry which is preliminary data.</text>
</comment>
<evidence type="ECO:0000256" key="1">
    <source>
        <dbReference type="ARBA" id="ARBA00022729"/>
    </source>
</evidence>
<feature type="domain" description="DUF4174" evidence="2">
    <location>
        <begin position="69"/>
        <end position="118"/>
    </location>
</feature>
<evidence type="ECO:0000259" key="2">
    <source>
        <dbReference type="Pfam" id="PF13778"/>
    </source>
</evidence>
<keyword evidence="1" id="KW-0732">Signal</keyword>
<feature type="domain" description="DUF4174" evidence="2">
    <location>
        <begin position="21"/>
        <end position="65"/>
    </location>
</feature>
<dbReference type="InterPro" id="IPR025232">
    <property type="entry name" value="DUF4174"/>
</dbReference>
<sequence>MRKFAVILFIVICSNCSSQNLKNYQWKNRLVILVGDKNDSVIKEQLKLLTSLQNELDERQIKVLHSNHGIRKELNLNPKFVGLILIGKDGGIKLKKPYVVQPGSLFSLIDGMPMRRAELKNK</sequence>
<evidence type="ECO:0000313" key="3">
    <source>
        <dbReference type="EMBL" id="MDT0622836.1"/>
    </source>
</evidence>
<proteinExistence type="predicted"/>
<organism evidence="3 4">
    <name type="scientific">Croceitalea vernalis</name>
    <dbReference type="NCBI Taxonomy" id="3075599"/>
    <lineage>
        <taxon>Bacteria</taxon>
        <taxon>Pseudomonadati</taxon>
        <taxon>Bacteroidota</taxon>
        <taxon>Flavobacteriia</taxon>
        <taxon>Flavobacteriales</taxon>
        <taxon>Flavobacteriaceae</taxon>
        <taxon>Croceitalea</taxon>
    </lineage>
</organism>
<accession>A0ABU3BKY6</accession>
<gene>
    <name evidence="3" type="ORF">RM520_14495</name>
</gene>
<protein>
    <submittedName>
        <fullName evidence="3">DUF4174 domain-containing protein</fullName>
    </submittedName>
</protein>
<reference evidence="3 4" key="1">
    <citation type="submission" date="2023-09" db="EMBL/GenBank/DDBJ databases">
        <authorList>
            <person name="Rey-Velasco X."/>
        </authorList>
    </citation>
    <scope>NUCLEOTIDE SEQUENCE [LARGE SCALE GENOMIC DNA]</scope>
    <source>
        <strain evidence="3 4">P007</strain>
    </source>
</reference>
<keyword evidence="4" id="KW-1185">Reference proteome</keyword>
<dbReference type="Pfam" id="PF13778">
    <property type="entry name" value="DUF4174"/>
    <property type="match status" value="2"/>
</dbReference>
<dbReference type="Proteomes" id="UP001250662">
    <property type="component" value="Unassembled WGS sequence"/>
</dbReference>
<name>A0ABU3BKY6_9FLAO</name>
<dbReference type="EMBL" id="JAVRHU010000006">
    <property type="protein sequence ID" value="MDT0622836.1"/>
    <property type="molecule type" value="Genomic_DNA"/>
</dbReference>